<evidence type="ECO:0000313" key="4">
    <source>
        <dbReference type="EMBL" id="PIT96553.1"/>
    </source>
</evidence>
<name>A0A2M6WUS0_9BACT</name>
<dbReference type="AlphaFoldDB" id="A0A2M6WUS0"/>
<protein>
    <recommendedName>
        <fullName evidence="3">SsrA-binding protein</fullName>
    </recommendedName>
    <alternativeName>
        <fullName evidence="3">Small protein B</fullName>
    </alternativeName>
</protein>
<comment type="subcellular location">
    <subcellularLocation>
        <location evidence="3">Cytoplasm</location>
    </subcellularLocation>
    <text evidence="3">The tmRNA-SmpB complex associates with stalled 70S ribosomes.</text>
</comment>
<comment type="similarity">
    <text evidence="3">Belongs to the SmpB family.</text>
</comment>
<dbReference type="GO" id="GO:0005829">
    <property type="term" value="C:cytosol"/>
    <property type="evidence" value="ECO:0007669"/>
    <property type="project" value="TreeGrafter"/>
</dbReference>
<dbReference type="GO" id="GO:0070929">
    <property type="term" value="P:trans-translation"/>
    <property type="evidence" value="ECO:0007669"/>
    <property type="project" value="UniProtKB-UniRule"/>
</dbReference>
<dbReference type="GO" id="GO:0070930">
    <property type="term" value="P:trans-translation-dependent protein tagging"/>
    <property type="evidence" value="ECO:0007669"/>
    <property type="project" value="TreeGrafter"/>
</dbReference>
<dbReference type="SUPFAM" id="SSF74982">
    <property type="entry name" value="Small protein B (SmpB)"/>
    <property type="match status" value="1"/>
</dbReference>
<dbReference type="NCBIfam" id="NF003843">
    <property type="entry name" value="PRK05422.1"/>
    <property type="match status" value="1"/>
</dbReference>
<dbReference type="GO" id="GO:0003723">
    <property type="term" value="F:RNA binding"/>
    <property type="evidence" value="ECO:0007669"/>
    <property type="project" value="UniProtKB-UniRule"/>
</dbReference>
<proteinExistence type="inferred from homology"/>
<dbReference type="PROSITE" id="PS01317">
    <property type="entry name" value="SSRP"/>
    <property type="match status" value="1"/>
</dbReference>
<dbReference type="Proteomes" id="UP000230481">
    <property type="component" value="Unassembled WGS sequence"/>
</dbReference>
<sequence>MAMSLIQNKKVYLNYEIQETFSAGVKLFGFEVKSLRKKQGSLEGAYIIARGNEAFLIGATIPPYQPSNTPENYDPTRNRKLLLTKKEIERLLSFEKQKGLTIVPISVYNKGVKIKIEIGVAKGKKKYDKRESIKKKDTERDLKRTLKRNINL</sequence>
<evidence type="ECO:0000256" key="2">
    <source>
        <dbReference type="ARBA" id="ARBA00022884"/>
    </source>
</evidence>
<evidence type="ECO:0000256" key="1">
    <source>
        <dbReference type="ARBA" id="ARBA00022490"/>
    </source>
</evidence>
<comment type="function">
    <text evidence="3">Required for rescue of stalled ribosomes mediated by trans-translation. Binds to transfer-messenger RNA (tmRNA), required for stable association of tmRNA with ribosomes. tmRNA and SmpB together mimic tRNA shape, replacing the anticodon stem-loop with SmpB. tmRNA is encoded by the ssrA gene; the 2 termini fold to resemble tRNA(Ala) and it encodes a 'tag peptide', a short internal open reading frame. During trans-translation Ala-aminoacylated tmRNA acts like a tRNA, entering the A-site of stalled ribosomes, displacing the stalled mRNA. The ribosome then switches to translate the ORF on the tmRNA; the nascent peptide is terminated with the 'tag peptide' encoded by the tmRNA and targeted for degradation. The ribosome is freed to recommence translation, which seems to be the essential function of trans-translation.</text>
</comment>
<dbReference type="InterPro" id="IPR020081">
    <property type="entry name" value="SsrA-bd_prot_CS"/>
</dbReference>
<organism evidence="4 5">
    <name type="scientific">Candidatus Campbellbacteria bacterium CG10_big_fil_rev_8_21_14_0_10_35_52</name>
    <dbReference type="NCBI Taxonomy" id="1974527"/>
    <lineage>
        <taxon>Bacteria</taxon>
        <taxon>Candidatus Campbelliibacteriota</taxon>
    </lineage>
</organism>
<comment type="caution">
    <text evidence="4">The sequence shown here is derived from an EMBL/GenBank/DDBJ whole genome shotgun (WGS) entry which is preliminary data.</text>
</comment>
<dbReference type="NCBIfam" id="TIGR00086">
    <property type="entry name" value="smpB"/>
    <property type="match status" value="1"/>
</dbReference>
<evidence type="ECO:0000313" key="5">
    <source>
        <dbReference type="Proteomes" id="UP000230481"/>
    </source>
</evidence>
<dbReference type="Gene3D" id="2.40.280.10">
    <property type="match status" value="1"/>
</dbReference>
<dbReference type="InterPro" id="IPR000037">
    <property type="entry name" value="SsrA-bd_prot"/>
</dbReference>
<gene>
    <name evidence="3" type="primary">smpB</name>
    <name evidence="4" type="ORF">COT82_02620</name>
</gene>
<dbReference type="Pfam" id="PF01668">
    <property type="entry name" value="SmpB"/>
    <property type="match status" value="1"/>
</dbReference>
<keyword evidence="2 3" id="KW-0694">RNA-binding</keyword>
<dbReference type="HAMAP" id="MF_00023">
    <property type="entry name" value="SmpB"/>
    <property type="match status" value="1"/>
</dbReference>
<keyword evidence="1 3" id="KW-0963">Cytoplasm</keyword>
<dbReference type="InterPro" id="IPR023620">
    <property type="entry name" value="SmpB"/>
</dbReference>
<dbReference type="PANTHER" id="PTHR30308">
    <property type="entry name" value="TMRNA-BINDING COMPONENT OF TRANS-TRANSLATION TAGGING COMPLEX"/>
    <property type="match status" value="1"/>
</dbReference>
<evidence type="ECO:0000256" key="3">
    <source>
        <dbReference type="HAMAP-Rule" id="MF_00023"/>
    </source>
</evidence>
<dbReference type="EMBL" id="PFAA01000048">
    <property type="protein sequence ID" value="PIT96553.1"/>
    <property type="molecule type" value="Genomic_DNA"/>
</dbReference>
<accession>A0A2M6WUS0</accession>
<dbReference type="CDD" id="cd09294">
    <property type="entry name" value="SmpB"/>
    <property type="match status" value="1"/>
</dbReference>
<reference evidence="5" key="1">
    <citation type="submission" date="2017-09" db="EMBL/GenBank/DDBJ databases">
        <title>Depth-based differentiation of microbial function through sediment-hosted aquifers and enrichment of novel symbionts in the deep terrestrial subsurface.</title>
        <authorList>
            <person name="Probst A.J."/>
            <person name="Ladd B."/>
            <person name="Jarett J.K."/>
            <person name="Geller-Mcgrath D.E."/>
            <person name="Sieber C.M.K."/>
            <person name="Emerson J.B."/>
            <person name="Anantharaman K."/>
            <person name="Thomas B.C."/>
            <person name="Malmstrom R."/>
            <person name="Stieglmeier M."/>
            <person name="Klingl A."/>
            <person name="Woyke T."/>
            <person name="Ryan C.M."/>
            <person name="Banfield J.F."/>
        </authorList>
    </citation>
    <scope>NUCLEOTIDE SEQUENCE [LARGE SCALE GENOMIC DNA]</scope>
</reference>
<dbReference type="PANTHER" id="PTHR30308:SF2">
    <property type="entry name" value="SSRA-BINDING PROTEIN"/>
    <property type="match status" value="1"/>
</dbReference>